<dbReference type="GO" id="GO:0010506">
    <property type="term" value="P:regulation of autophagy"/>
    <property type="evidence" value="ECO:0007669"/>
    <property type="project" value="TreeGrafter"/>
</dbReference>
<name>A0A1J4JVQ1_9EUKA</name>
<dbReference type="InterPro" id="IPR004083">
    <property type="entry name" value="Raptor"/>
</dbReference>
<dbReference type="Pfam" id="PF14538">
    <property type="entry name" value="Raptor_N"/>
    <property type="match status" value="1"/>
</dbReference>
<dbReference type="GO" id="GO:0030307">
    <property type="term" value="P:positive regulation of cell growth"/>
    <property type="evidence" value="ECO:0007669"/>
    <property type="project" value="TreeGrafter"/>
</dbReference>
<evidence type="ECO:0000313" key="5">
    <source>
        <dbReference type="Proteomes" id="UP000179807"/>
    </source>
</evidence>
<dbReference type="VEuPathDB" id="TrichDB:TRFO_29967"/>
<sequence length="712" mass="81133">MPLFLKNEVANIFPYLFLRLFVLQLNISHQINTEFHQFDEIFQIFRKLLNCERMHRRVSRPNLLPNRPPRGFGVAQRNPMKTQSAVCFLCLFDGLRQQSIRRLVRRPLTVCSMPFLTFDPSYYSPSSQKAISDLYSNSIKISCEVTVDPSVSTVTALLRKHSSSIPPQRIILHIFGQGTHIPSDEGDVYFFTDTRERYKPMKIANILNICSCPITFIFDCSNAASLKPHLQNKRDVFAFFATSASENLQISTDAPLDLFTSCLFKHFETAFWYHNHRHRSIFDQKNDCGNEETLSKNSIESKSDKILKPLLEAILDAIIFETQTPENYALFSADPSVSHLIKGFALAQRVMLSFNVHPESLPELQPMHSHDIWATWDVAIDILLTSPENEAIQKIFSLFIDTFEFFPITGIIPLFNTFLGIPETHECSAKHLFQYSDGSLAAITEISRSSIPKNLAELESPSSYSLCLLAKSIAISQKTPFEAHTPLFFKLSKDPDIIKSGMLCVCCSITVEYQQVYQKLMQLCMDYAESCSPCSSLLIGLIFNKIGSLGNLPPFEISFLPLLKSNRSDFRAAAVYALGFSRQKNTIDAVLEVANDESPIVRIQVLFALFNFIKQSPNDTRLFQVLNLFENDPNQNFQKVLAQYKQVIEHVKRDKRAVLNVQNMIIQHVIESVKSPGFEERFQNDIFDIEIPAPPAPVEQSRLNFSFKSRLK</sequence>
<dbReference type="GO" id="GO:0005737">
    <property type="term" value="C:cytoplasm"/>
    <property type="evidence" value="ECO:0007669"/>
    <property type="project" value="TreeGrafter"/>
</dbReference>
<dbReference type="OrthoDB" id="10262360at2759"/>
<dbReference type="GO" id="GO:0071230">
    <property type="term" value="P:cellular response to amino acid stimulus"/>
    <property type="evidence" value="ECO:0007669"/>
    <property type="project" value="TreeGrafter"/>
</dbReference>
<dbReference type="SUPFAM" id="SSF48371">
    <property type="entry name" value="ARM repeat"/>
    <property type="match status" value="2"/>
</dbReference>
<dbReference type="Proteomes" id="UP000179807">
    <property type="component" value="Unassembled WGS sequence"/>
</dbReference>
<dbReference type="AlphaFoldDB" id="A0A1J4JVQ1"/>
<gene>
    <name evidence="4" type="ORF">TRFO_29967</name>
</gene>
<proteinExistence type="predicted"/>
<dbReference type="PANTHER" id="PTHR12848">
    <property type="entry name" value="REGULATORY-ASSOCIATED PROTEIN OF MTOR"/>
    <property type="match status" value="1"/>
</dbReference>
<accession>A0A1J4JVQ1</accession>
<dbReference type="RefSeq" id="XP_068355914.1">
    <property type="nucleotide sequence ID" value="XM_068507081.1"/>
</dbReference>
<dbReference type="PANTHER" id="PTHR12848:SF16">
    <property type="entry name" value="REGULATORY-ASSOCIATED PROTEIN OF MTOR"/>
    <property type="match status" value="1"/>
</dbReference>
<dbReference type="Gene3D" id="1.25.10.10">
    <property type="entry name" value="Leucine-rich Repeat Variant"/>
    <property type="match status" value="1"/>
</dbReference>
<feature type="domain" description="Raptor N-terminal CASPase-like" evidence="3">
    <location>
        <begin position="79"/>
        <end position="231"/>
    </location>
</feature>
<dbReference type="InterPro" id="IPR029347">
    <property type="entry name" value="Raptor_N"/>
</dbReference>
<dbReference type="GeneID" id="94841785"/>
<dbReference type="InterPro" id="IPR011989">
    <property type="entry name" value="ARM-like"/>
</dbReference>
<reference evidence="4" key="1">
    <citation type="submission" date="2016-10" db="EMBL/GenBank/DDBJ databases">
        <authorList>
            <person name="Benchimol M."/>
            <person name="Almeida L.G."/>
            <person name="Vasconcelos A.T."/>
            <person name="Perreira-Neves A."/>
            <person name="Rosa I.A."/>
            <person name="Tasca T."/>
            <person name="Bogo M.R."/>
            <person name="de Souza W."/>
        </authorList>
    </citation>
    <scope>NUCLEOTIDE SEQUENCE [LARGE SCALE GENOMIC DNA]</scope>
    <source>
        <strain evidence="4">K</strain>
    </source>
</reference>
<evidence type="ECO:0000259" key="3">
    <source>
        <dbReference type="SMART" id="SM01302"/>
    </source>
</evidence>
<dbReference type="GO" id="GO:0031931">
    <property type="term" value="C:TORC1 complex"/>
    <property type="evidence" value="ECO:0007669"/>
    <property type="project" value="InterPro"/>
</dbReference>
<dbReference type="GO" id="GO:0031929">
    <property type="term" value="P:TOR signaling"/>
    <property type="evidence" value="ECO:0007669"/>
    <property type="project" value="InterPro"/>
</dbReference>
<protein>
    <recommendedName>
        <fullName evidence="3">Raptor N-terminal CASPase-like domain-containing protein</fullName>
    </recommendedName>
</protein>
<evidence type="ECO:0000256" key="2">
    <source>
        <dbReference type="ARBA" id="ARBA00022737"/>
    </source>
</evidence>
<dbReference type="PRINTS" id="PR01547">
    <property type="entry name" value="YEAST176DUF"/>
</dbReference>
<evidence type="ECO:0000313" key="4">
    <source>
        <dbReference type="EMBL" id="OHT02778.1"/>
    </source>
</evidence>
<keyword evidence="5" id="KW-1185">Reference proteome</keyword>
<evidence type="ECO:0000256" key="1">
    <source>
        <dbReference type="ARBA" id="ARBA00022574"/>
    </source>
</evidence>
<dbReference type="GO" id="GO:0009267">
    <property type="term" value="P:cellular response to starvation"/>
    <property type="evidence" value="ECO:0007669"/>
    <property type="project" value="TreeGrafter"/>
</dbReference>
<organism evidence="4 5">
    <name type="scientific">Tritrichomonas foetus</name>
    <dbReference type="NCBI Taxonomy" id="1144522"/>
    <lineage>
        <taxon>Eukaryota</taxon>
        <taxon>Metamonada</taxon>
        <taxon>Parabasalia</taxon>
        <taxon>Tritrichomonadida</taxon>
        <taxon>Tritrichomonadidae</taxon>
        <taxon>Tritrichomonas</taxon>
    </lineage>
</organism>
<dbReference type="InterPro" id="IPR016024">
    <property type="entry name" value="ARM-type_fold"/>
</dbReference>
<dbReference type="SMART" id="SM01302">
    <property type="entry name" value="Raptor_N"/>
    <property type="match status" value="1"/>
</dbReference>
<dbReference type="GO" id="GO:0030674">
    <property type="term" value="F:protein-macromolecule adaptor activity"/>
    <property type="evidence" value="ECO:0007669"/>
    <property type="project" value="TreeGrafter"/>
</dbReference>
<comment type="caution">
    <text evidence="4">The sequence shown here is derived from an EMBL/GenBank/DDBJ whole genome shotgun (WGS) entry which is preliminary data.</text>
</comment>
<keyword evidence="1" id="KW-0853">WD repeat</keyword>
<keyword evidence="2" id="KW-0677">Repeat</keyword>
<dbReference type="EMBL" id="MLAK01000852">
    <property type="protein sequence ID" value="OHT02778.1"/>
    <property type="molecule type" value="Genomic_DNA"/>
</dbReference>